<dbReference type="PROSITE" id="PS00028">
    <property type="entry name" value="ZINC_FINGER_C2H2_1"/>
    <property type="match status" value="7"/>
</dbReference>
<accession>A0A8S4EXM7</accession>
<reference evidence="8" key="1">
    <citation type="submission" date="2020-11" db="EMBL/GenBank/DDBJ databases">
        <authorList>
            <person name="Whiteford S."/>
        </authorList>
    </citation>
    <scope>NUCLEOTIDE SEQUENCE</scope>
</reference>
<dbReference type="GO" id="GO:0000981">
    <property type="term" value="F:DNA-binding transcription factor activity, RNA polymerase II-specific"/>
    <property type="evidence" value="ECO:0007669"/>
    <property type="project" value="TreeGrafter"/>
</dbReference>
<dbReference type="InterPro" id="IPR036236">
    <property type="entry name" value="Znf_C2H2_sf"/>
</dbReference>
<organism evidence="8 9">
    <name type="scientific">Plutella xylostella</name>
    <name type="common">Diamondback moth</name>
    <name type="synonym">Plutella maculipennis</name>
    <dbReference type="NCBI Taxonomy" id="51655"/>
    <lineage>
        <taxon>Eukaryota</taxon>
        <taxon>Metazoa</taxon>
        <taxon>Ecdysozoa</taxon>
        <taxon>Arthropoda</taxon>
        <taxon>Hexapoda</taxon>
        <taxon>Insecta</taxon>
        <taxon>Pterygota</taxon>
        <taxon>Neoptera</taxon>
        <taxon>Endopterygota</taxon>
        <taxon>Lepidoptera</taxon>
        <taxon>Glossata</taxon>
        <taxon>Ditrysia</taxon>
        <taxon>Yponomeutoidea</taxon>
        <taxon>Plutellidae</taxon>
        <taxon>Plutella</taxon>
    </lineage>
</organism>
<dbReference type="PROSITE" id="PS50157">
    <property type="entry name" value="ZINC_FINGER_C2H2_2"/>
    <property type="match status" value="4"/>
</dbReference>
<feature type="compositionally biased region" description="Basic residues" evidence="6">
    <location>
        <begin position="957"/>
        <end position="971"/>
    </location>
</feature>
<dbReference type="SMART" id="SM00355">
    <property type="entry name" value="ZnF_C2H2"/>
    <property type="match status" value="12"/>
</dbReference>
<feature type="compositionally biased region" description="Acidic residues" evidence="6">
    <location>
        <begin position="493"/>
        <end position="503"/>
    </location>
</feature>
<dbReference type="PANTHER" id="PTHR24379">
    <property type="entry name" value="KRAB AND ZINC FINGER DOMAIN-CONTAINING"/>
    <property type="match status" value="1"/>
</dbReference>
<feature type="domain" description="C2H2-type" evidence="7">
    <location>
        <begin position="559"/>
        <end position="587"/>
    </location>
</feature>
<dbReference type="PANTHER" id="PTHR24379:SF127">
    <property type="entry name" value="BLOODY FINGERS-RELATED"/>
    <property type="match status" value="1"/>
</dbReference>
<name>A0A8S4EXM7_PLUXY</name>
<feature type="domain" description="C2H2-type" evidence="7">
    <location>
        <begin position="85"/>
        <end position="108"/>
    </location>
</feature>
<keyword evidence="3 5" id="KW-0863">Zinc-finger</keyword>
<comment type="caution">
    <text evidence="8">The sequence shown here is derived from an EMBL/GenBank/DDBJ whole genome shotgun (WGS) entry which is preliminary data.</text>
</comment>
<keyword evidence="9" id="KW-1185">Reference proteome</keyword>
<evidence type="ECO:0000313" key="8">
    <source>
        <dbReference type="EMBL" id="CAG9120283.1"/>
    </source>
</evidence>
<dbReference type="AlphaFoldDB" id="A0A8S4EXM7"/>
<evidence type="ECO:0000259" key="7">
    <source>
        <dbReference type="PROSITE" id="PS50157"/>
    </source>
</evidence>
<feature type="region of interest" description="Disordered" evidence="6">
    <location>
        <begin position="423"/>
        <end position="475"/>
    </location>
</feature>
<dbReference type="GO" id="GO:0000977">
    <property type="term" value="F:RNA polymerase II transcription regulatory region sequence-specific DNA binding"/>
    <property type="evidence" value="ECO:0007669"/>
    <property type="project" value="TreeGrafter"/>
</dbReference>
<dbReference type="Gene3D" id="3.30.160.60">
    <property type="entry name" value="Classic Zinc Finger"/>
    <property type="match status" value="3"/>
</dbReference>
<feature type="compositionally biased region" description="Basic residues" evidence="6">
    <location>
        <begin position="918"/>
        <end position="930"/>
    </location>
</feature>
<dbReference type="GO" id="GO:0008270">
    <property type="term" value="F:zinc ion binding"/>
    <property type="evidence" value="ECO:0007669"/>
    <property type="project" value="UniProtKB-KW"/>
</dbReference>
<evidence type="ECO:0000313" key="9">
    <source>
        <dbReference type="Proteomes" id="UP000653454"/>
    </source>
</evidence>
<feature type="domain" description="C2H2-type" evidence="7">
    <location>
        <begin position="116"/>
        <end position="144"/>
    </location>
</feature>
<dbReference type="GO" id="GO:0005634">
    <property type="term" value="C:nucleus"/>
    <property type="evidence" value="ECO:0007669"/>
    <property type="project" value="TreeGrafter"/>
</dbReference>
<evidence type="ECO:0000256" key="1">
    <source>
        <dbReference type="ARBA" id="ARBA00022723"/>
    </source>
</evidence>
<evidence type="ECO:0000256" key="2">
    <source>
        <dbReference type="ARBA" id="ARBA00022737"/>
    </source>
</evidence>
<dbReference type="SUPFAM" id="SSF57667">
    <property type="entry name" value="beta-beta-alpha zinc fingers"/>
    <property type="match status" value="2"/>
</dbReference>
<feature type="domain" description="C2H2-type" evidence="7">
    <location>
        <begin position="326"/>
        <end position="354"/>
    </location>
</feature>
<dbReference type="Proteomes" id="UP000653454">
    <property type="component" value="Unassembled WGS sequence"/>
</dbReference>
<sequence length="971" mass="111886">MKRPRRGKKPKAAPDFVTIPDVQDAETTCSVCEAEFLDSEDLRVHVAQVHPYTAAEGLTCHLCSSTAPDQEAYLQHVCFEHFPSLKCCRYCFRGFIDSEELRKHEESHICAVDNMLSCSQCRVMFSKPKDLEDHEVTNHSDVKDGVMLQKHYKLLSSILNIRSDIFLKSLGSNSMFMCAQCRFTTSDVSVYVKHLQKKKCTSLVCDHCAGVYRRKAHMRKHFKHSRKCSHGYKPENSTKLKCRECMQFFDKRTYKFHVKKCRTLRCVPCNITFTTVNELTSHQTEKHPIAMVLRKCRYCHLELVGAKALRQHMERCHRKDYHLYKYKCPHCMYIFKHPKQMLGHFFSRHKDIKPYSCKICNIEWRIRKTFTIHIKMAHNSVGFVEFDKNLNVFFTEKKSENAFTPPDNPSLYNEAEEQEIRNFTNDYETDEEKKNTKSGNKKRKVNTSKEESSTNLETDTMAPTDNETDAENVKRKVLTRKKTSLKKELLTDVDPDMSSDDEPLIDKKNRAKKSIGPKKRHSKKHKVPLRLTCSICKKYCYTVENYHRHVSTHFKNESKQCIKCAKLFTSVDELDNHLKTDHATTHITDTLKRLMEKRKMVTSFNNIEPLSDRIRRTVKKVYVPQSNTMATLKLTSNTAKNFLESFIPETDVRKNVSINDTLCIKPVKGKLEKQTNVIKLTKFKPEPKITGPVKLRMPVQFNRFFKKTEPVTATIKVFQGDYKEPKLNFDSKPAIPDEDIPNDDYYDDYNQEEEKYDANSTQNSTIPEVAQEVFLENTEDIPKHITVTDNANQGVVSHSIVLPASLPTDGLLNNIQVGHLHPKAPFFKIVPFEEILNPKKEPSPGPEEAKEDDDAEVLLPSGTKLVNINPLAHLLGDKTEMLLKSFEEKRKYYKYKPKLNLKTALHSALTRLEAQQPKPRKKQAPKKKKAVKDEVATDAAAASAGDDDKPLLTPTPAKKRRVSKKTVKPSS</sequence>
<evidence type="ECO:0000256" key="3">
    <source>
        <dbReference type="ARBA" id="ARBA00022771"/>
    </source>
</evidence>
<keyword evidence="1" id="KW-0479">Metal-binding</keyword>
<evidence type="ECO:0000256" key="5">
    <source>
        <dbReference type="PROSITE-ProRule" id="PRU00042"/>
    </source>
</evidence>
<protein>
    <submittedName>
        <fullName evidence="8">(diamondback moth) hypothetical protein</fullName>
    </submittedName>
</protein>
<dbReference type="EMBL" id="CAJHNJ030000023">
    <property type="protein sequence ID" value="CAG9120283.1"/>
    <property type="molecule type" value="Genomic_DNA"/>
</dbReference>
<keyword evidence="4" id="KW-0862">Zinc</keyword>
<gene>
    <name evidence="8" type="ORF">PLXY2_LOCUS7023</name>
</gene>
<feature type="compositionally biased region" description="Basic residues" evidence="6">
    <location>
        <begin position="509"/>
        <end position="524"/>
    </location>
</feature>
<feature type="region of interest" description="Disordered" evidence="6">
    <location>
        <begin position="911"/>
        <end position="971"/>
    </location>
</feature>
<evidence type="ECO:0000256" key="6">
    <source>
        <dbReference type="SAM" id="MobiDB-lite"/>
    </source>
</evidence>
<evidence type="ECO:0000256" key="4">
    <source>
        <dbReference type="ARBA" id="ARBA00022833"/>
    </source>
</evidence>
<keyword evidence="2" id="KW-0677">Repeat</keyword>
<feature type="compositionally biased region" description="Polar residues" evidence="6">
    <location>
        <begin position="453"/>
        <end position="465"/>
    </location>
</feature>
<proteinExistence type="predicted"/>
<feature type="region of interest" description="Disordered" evidence="6">
    <location>
        <begin position="493"/>
        <end position="524"/>
    </location>
</feature>
<dbReference type="InterPro" id="IPR013087">
    <property type="entry name" value="Znf_C2H2_type"/>
</dbReference>